<dbReference type="InterPro" id="IPR029021">
    <property type="entry name" value="Prot-tyrosine_phosphatase-like"/>
</dbReference>
<dbReference type="InterPro" id="IPR026893">
    <property type="entry name" value="Tyr/Ser_Pase_IphP-type"/>
</dbReference>
<sequence length="290" mass="32129">MNEGTRHIIQQINHVELENEHDDGGWKIVSRPIDLAGVQNIRDMGGIPTRDGRTIRPGMLVRSANLHKATDADLEALDRLGVRTVIDLRTKQERSLEEDRLLPGWRYEAIPVFDEMEELGKQLTGIVKDPGTFIAAIYPQMLESPGAIACWKACFNELLDGDGGTLWHCTQGKDRTGGLAALILAALDVDDTLIVDDYLETNRFMPRISSKLTRKVEAILGARADGDINQFLIAAPAYIHAFMHAAAPYGGLVGFLRERVGLDDAAFARLRARYTEPSDARRGAVVRRFA</sequence>
<dbReference type="PANTHER" id="PTHR31126">
    <property type="entry name" value="TYROSINE-PROTEIN PHOSPHATASE"/>
    <property type="match status" value="1"/>
</dbReference>
<gene>
    <name evidence="2" type="ORF">B1526_1043</name>
</gene>
<dbReference type="RefSeq" id="WP_095615048.1">
    <property type="nucleotide sequence ID" value="NZ_MVOH01000012.1"/>
</dbReference>
<dbReference type="Pfam" id="PF13350">
    <property type="entry name" value="Y_phosphatase3"/>
    <property type="match status" value="1"/>
</dbReference>
<dbReference type="SUPFAM" id="SSF52799">
    <property type="entry name" value="(Phosphotyrosine protein) phosphatases II"/>
    <property type="match status" value="1"/>
</dbReference>
<name>A0A2A2EFH1_9BIFI</name>
<proteinExistence type="inferred from homology"/>
<protein>
    <submittedName>
        <fullName evidence="2">Serine/tyrosine protein phosphatase</fullName>
    </submittedName>
</protein>
<dbReference type="PANTHER" id="PTHR31126:SF1">
    <property type="entry name" value="TYROSINE SPECIFIC PROTEIN PHOSPHATASES DOMAIN-CONTAINING PROTEIN"/>
    <property type="match status" value="1"/>
</dbReference>
<reference evidence="2 3" key="1">
    <citation type="journal article" date="2017" name="ISME J.">
        <title>Unveiling bifidobacterial biogeography across the mammalian branch of the tree of life.</title>
        <authorList>
            <person name="Milani C."/>
            <person name="Mangifesta M."/>
            <person name="Mancabelli L."/>
            <person name="Lugli G.A."/>
            <person name="James K."/>
            <person name="Duranti S."/>
            <person name="Turroni F."/>
            <person name="Ferrario C."/>
            <person name="Ossiprandi M.C."/>
            <person name="van Sinderen D."/>
            <person name="Ventura M."/>
        </authorList>
    </citation>
    <scope>NUCLEOTIDE SEQUENCE [LARGE SCALE GENOMIC DNA]</scope>
    <source>
        <strain evidence="3">Ham19E</strain>
    </source>
</reference>
<comment type="similarity">
    <text evidence="1">Belongs to the protein-tyrosine phosphatase family.</text>
</comment>
<dbReference type="GO" id="GO:0004721">
    <property type="term" value="F:phosphoprotein phosphatase activity"/>
    <property type="evidence" value="ECO:0007669"/>
    <property type="project" value="InterPro"/>
</dbReference>
<evidence type="ECO:0000313" key="3">
    <source>
        <dbReference type="Proteomes" id="UP000218399"/>
    </source>
</evidence>
<dbReference type="Gene3D" id="3.90.190.10">
    <property type="entry name" value="Protein tyrosine phosphatase superfamily"/>
    <property type="match status" value="1"/>
</dbReference>
<dbReference type="EMBL" id="MVOH01000012">
    <property type="protein sequence ID" value="PAU67648.1"/>
    <property type="molecule type" value="Genomic_DNA"/>
</dbReference>
<dbReference type="OrthoDB" id="1188001at2"/>
<accession>A0A2A2EFH1</accession>
<dbReference type="AlphaFoldDB" id="A0A2A2EFH1"/>
<dbReference type="Proteomes" id="UP000218399">
    <property type="component" value="Unassembled WGS sequence"/>
</dbReference>
<keyword evidence="3" id="KW-1185">Reference proteome</keyword>
<evidence type="ECO:0000256" key="1">
    <source>
        <dbReference type="ARBA" id="ARBA00009580"/>
    </source>
</evidence>
<evidence type="ECO:0000313" key="2">
    <source>
        <dbReference type="EMBL" id="PAU67648.1"/>
    </source>
</evidence>
<comment type="caution">
    <text evidence="2">The sequence shown here is derived from an EMBL/GenBank/DDBJ whole genome shotgun (WGS) entry which is preliminary data.</text>
</comment>
<organism evidence="2 3">
    <name type="scientific">Bifidobacterium criceti</name>
    <dbReference type="NCBI Taxonomy" id="1960969"/>
    <lineage>
        <taxon>Bacteria</taxon>
        <taxon>Bacillati</taxon>
        <taxon>Actinomycetota</taxon>
        <taxon>Actinomycetes</taxon>
        <taxon>Bifidobacteriales</taxon>
        <taxon>Bifidobacteriaceae</taxon>
        <taxon>Bifidobacterium</taxon>
    </lineage>
</organism>